<feature type="compositionally biased region" description="Basic and acidic residues" evidence="1">
    <location>
        <begin position="260"/>
        <end position="270"/>
    </location>
</feature>
<comment type="caution">
    <text evidence="2">The sequence shown here is derived from an EMBL/GenBank/DDBJ whole genome shotgun (WGS) entry which is preliminary data.</text>
</comment>
<organism evidence="2 3">
    <name type="scientific">Escallonia herrerae</name>
    <dbReference type="NCBI Taxonomy" id="1293975"/>
    <lineage>
        <taxon>Eukaryota</taxon>
        <taxon>Viridiplantae</taxon>
        <taxon>Streptophyta</taxon>
        <taxon>Embryophyta</taxon>
        <taxon>Tracheophyta</taxon>
        <taxon>Spermatophyta</taxon>
        <taxon>Magnoliopsida</taxon>
        <taxon>eudicotyledons</taxon>
        <taxon>Gunneridae</taxon>
        <taxon>Pentapetalae</taxon>
        <taxon>asterids</taxon>
        <taxon>campanulids</taxon>
        <taxon>Escalloniales</taxon>
        <taxon>Escalloniaceae</taxon>
        <taxon>Escallonia</taxon>
    </lineage>
</organism>
<gene>
    <name evidence="2" type="ORF">RJ639_022358</name>
</gene>
<protein>
    <submittedName>
        <fullName evidence="2">Uncharacterized protein</fullName>
    </submittedName>
</protein>
<evidence type="ECO:0000256" key="1">
    <source>
        <dbReference type="SAM" id="MobiDB-lite"/>
    </source>
</evidence>
<accession>A0AA88V6Z7</accession>
<reference evidence="2" key="1">
    <citation type="submission" date="2022-12" db="EMBL/GenBank/DDBJ databases">
        <title>Draft genome assemblies for two species of Escallonia (Escalloniales).</title>
        <authorList>
            <person name="Chanderbali A."/>
            <person name="Dervinis C."/>
            <person name="Anghel I."/>
            <person name="Soltis D."/>
            <person name="Soltis P."/>
            <person name="Zapata F."/>
        </authorList>
    </citation>
    <scope>NUCLEOTIDE SEQUENCE</scope>
    <source>
        <strain evidence="2">UCBG64.0493</strain>
        <tissue evidence="2">Leaf</tissue>
    </source>
</reference>
<dbReference type="PANTHER" id="PTHR33373:SF1">
    <property type="entry name" value="DUF4050 DOMAIN-CONTAINING PROTEIN"/>
    <property type="match status" value="1"/>
</dbReference>
<feature type="compositionally biased region" description="Low complexity" evidence="1">
    <location>
        <begin position="244"/>
        <end position="254"/>
    </location>
</feature>
<dbReference type="PANTHER" id="PTHR33373">
    <property type="entry name" value="OS07G0479600 PROTEIN"/>
    <property type="match status" value="1"/>
</dbReference>
<dbReference type="EMBL" id="JAVXUP010002808">
    <property type="protein sequence ID" value="KAK3001308.1"/>
    <property type="molecule type" value="Genomic_DNA"/>
</dbReference>
<feature type="compositionally biased region" description="Polar residues" evidence="1">
    <location>
        <begin position="298"/>
        <end position="308"/>
    </location>
</feature>
<sequence>MGYTGASTMTVAIESTTAGLAGGHIFSVAIGHIFISKYERQTLAPKAKLITSINEPLKGQKLQTRTVSKPSLLEDFWSTSTCDMDNSVAQSRGSISSISTSNQALDAHGSGNIPSEFVNHGNYIIWKCMAAGLLLWNQSRQHLIGNKRSENRAQQLREPKLRCQKSFLLLVGNMPYIGRIVLQSPGLHIRIGFNSDLSSSNEDDLVHAICAEMNVKMDLDPVLPPAVIAAKEGSQSLLCAMAPSSSHSASGPSVSRRRRSSYDQRYRSEADPSYQPRTEAKGHVTRSGSYFRHKTSMRDSTNSSPIPK</sequence>
<name>A0AA88V6Z7_9ASTE</name>
<dbReference type="Proteomes" id="UP001188597">
    <property type="component" value="Unassembled WGS sequence"/>
</dbReference>
<feature type="region of interest" description="Disordered" evidence="1">
    <location>
        <begin position="241"/>
        <end position="308"/>
    </location>
</feature>
<evidence type="ECO:0000313" key="2">
    <source>
        <dbReference type="EMBL" id="KAK3001308.1"/>
    </source>
</evidence>
<keyword evidence="3" id="KW-1185">Reference proteome</keyword>
<proteinExistence type="predicted"/>
<evidence type="ECO:0000313" key="3">
    <source>
        <dbReference type="Proteomes" id="UP001188597"/>
    </source>
</evidence>
<dbReference type="AlphaFoldDB" id="A0AA88V6Z7"/>